<dbReference type="PANTHER" id="PTHR12653">
    <property type="entry name" value="NADH-UBIQUINONE OXIDOREDUCTASE 13 KD-B SUBUNIT"/>
    <property type="match status" value="1"/>
</dbReference>
<dbReference type="AlphaFoldDB" id="A0A1D1XDW4"/>
<evidence type="ECO:0000256" key="3">
    <source>
        <dbReference type="ARBA" id="ARBA00022448"/>
    </source>
</evidence>
<keyword evidence="5" id="KW-0999">Mitochondrion inner membrane</keyword>
<keyword evidence="8" id="KW-0472">Membrane</keyword>
<keyword evidence="9" id="KW-0830">Ubiquinone</keyword>
<dbReference type="GO" id="GO:0022904">
    <property type="term" value="P:respiratory electron transport chain"/>
    <property type="evidence" value="ECO:0007669"/>
    <property type="project" value="InterPro"/>
</dbReference>
<dbReference type="Pfam" id="PF04716">
    <property type="entry name" value="ETC_C1_NDUFA5"/>
    <property type="match status" value="1"/>
</dbReference>
<evidence type="ECO:0000256" key="7">
    <source>
        <dbReference type="ARBA" id="ARBA00023128"/>
    </source>
</evidence>
<protein>
    <submittedName>
        <fullName evidence="9">NADH dehydrogenase [ubiquinone] 1 alpha subcomplex subunit 5</fullName>
    </submittedName>
</protein>
<keyword evidence="6" id="KW-0249">Electron transport</keyword>
<dbReference type="GO" id="GO:0005743">
    <property type="term" value="C:mitochondrial inner membrane"/>
    <property type="evidence" value="ECO:0007669"/>
    <property type="project" value="UniProtKB-SubCell"/>
</dbReference>
<dbReference type="InterPro" id="IPR006806">
    <property type="entry name" value="NDUFA5"/>
</dbReference>
<comment type="similarity">
    <text evidence="2">Belongs to the complex I NDUFA5 subunit family.</text>
</comment>
<comment type="subcellular location">
    <subcellularLocation>
        <location evidence="1">Mitochondrion inner membrane</location>
        <topology evidence="1">Peripheral membrane protein</topology>
        <orientation evidence="1">Matrix side</orientation>
    </subcellularLocation>
</comment>
<accession>A0A1D1XDW4</accession>
<name>A0A1D1XDW4_9ARAE</name>
<organism evidence="9">
    <name type="scientific">Anthurium amnicola</name>
    <dbReference type="NCBI Taxonomy" id="1678845"/>
    <lineage>
        <taxon>Eukaryota</taxon>
        <taxon>Viridiplantae</taxon>
        <taxon>Streptophyta</taxon>
        <taxon>Embryophyta</taxon>
        <taxon>Tracheophyta</taxon>
        <taxon>Spermatophyta</taxon>
        <taxon>Magnoliopsida</taxon>
        <taxon>Liliopsida</taxon>
        <taxon>Araceae</taxon>
        <taxon>Pothoideae</taxon>
        <taxon>Potheae</taxon>
        <taxon>Anthurium</taxon>
    </lineage>
</organism>
<evidence type="ECO:0000256" key="6">
    <source>
        <dbReference type="ARBA" id="ARBA00022982"/>
    </source>
</evidence>
<evidence type="ECO:0000256" key="5">
    <source>
        <dbReference type="ARBA" id="ARBA00022792"/>
    </source>
</evidence>
<feature type="non-terminal residue" evidence="9">
    <location>
        <position position="1"/>
    </location>
</feature>
<keyword evidence="7" id="KW-0496">Mitochondrion</keyword>
<dbReference type="EMBL" id="GDJX01027525">
    <property type="protein sequence ID" value="JAT40411.1"/>
    <property type="molecule type" value="Transcribed_RNA"/>
</dbReference>
<feature type="non-terminal residue" evidence="9">
    <location>
        <position position="147"/>
    </location>
</feature>
<evidence type="ECO:0000256" key="1">
    <source>
        <dbReference type="ARBA" id="ARBA00004443"/>
    </source>
</evidence>
<evidence type="ECO:0000313" key="9">
    <source>
        <dbReference type="EMBL" id="JAT40411.1"/>
    </source>
</evidence>
<evidence type="ECO:0000256" key="4">
    <source>
        <dbReference type="ARBA" id="ARBA00022660"/>
    </source>
</evidence>
<sequence>NFPDIIFFNAKIDKKKYYLTMQVTRHLMKAAQKATTGIFGLAVHPNPRPHLIKTYNKTLSALTHIPPTAVYRQATESITKNRLKIVESTKNVQEIEEKIGAGQIEELIWQAEDELKLVAKMEEWKPWEPLEVEPPKGQWVYEGTELG</sequence>
<evidence type="ECO:0000256" key="8">
    <source>
        <dbReference type="ARBA" id="ARBA00023136"/>
    </source>
</evidence>
<proteinExistence type="inferred from homology"/>
<gene>
    <name evidence="9" type="primary">NDUFA5_0</name>
    <name evidence="9" type="ORF">g.8162</name>
</gene>
<keyword evidence="3" id="KW-0813">Transport</keyword>
<dbReference type="PANTHER" id="PTHR12653:SF0">
    <property type="entry name" value="NADH DEHYDROGENASE [UBIQUINONE] 1 ALPHA SUBCOMPLEX SUBUNIT 5"/>
    <property type="match status" value="1"/>
</dbReference>
<keyword evidence="4" id="KW-0679">Respiratory chain</keyword>
<evidence type="ECO:0000256" key="2">
    <source>
        <dbReference type="ARBA" id="ARBA00010261"/>
    </source>
</evidence>
<reference evidence="9" key="1">
    <citation type="submission" date="2015-07" db="EMBL/GenBank/DDBJ databases">
        <title>Transcriptome Assembly of Anthurium amnicola.</title>
        <authorList>
            <person name="Suzuki J."/>
        </authorList>
    </citation>
    <scope>NUCLEOTIDE SEQUENCE</scope>
</reference>